<accession>A0A261U7R4</accession>
<dbReference type="OrthoDB" id="9800876at2"/>
<sequence>MTKQEFLISCELPAPTLELYLEQQWIIPEQTSTGVTFCEMDIARVHLIQDLKVNIGANDEGIDIILHLIDQVHGLRYALAQVQKKP</sequence>
<comment type="caution">
    <text evidence="1">The sequence shown here is derived from an EMBL/GenBank/DDBJ whole genome shotgun (WGS) entry which is preliminary data.</text>
</comment>
<keyword evidence="2" id="KW-1185">Reference proteome</keyword>
<dbReference type="AlphaFoldDB" id="A0A261U7R4"/>
<dbReference type="Pfam" id="PF13591">
    <property type="entry name" value="MerR_2"/>
    <property type="match status" value="1"/>
</dbReference>
<dbReference type="Proteomes" id="UP000216885">
    <property type="component" value="Unassembled WGS sequence"/>
</dbReference>
<evidence type="ECO:0000313" key="1">
    <source>
        <dbReference type="EMBL" id="OZI57547.1"/>
    </source>
</evidence>
<evidence type="ECO:0000313" key="2">
    <source>
        <dbReference type="Proteomes" id="UP000216885"/>
    </source>
</evidence>
<proteinExistence type="predicted"/>
<dbReference type="Gene3D" id="1.10.1660.10">
    <property type="match status" value="1"/>
</dbReference>
<evidence type="ECO:0008006" key="3">
    <source>
        <dbReference type="Google" id="ProtNLM"/>
    </source>
</evidence>
<gene>
    <name evidence="1" type="ORF">CAL20_09180</name>
</gene>
<name>A0A261U7R4_9BORD</name>
<protein>
    <recommendedName>
        <fullName evidence="3">MerR family transcriptional regulator</fullName>
    </recommendedName>
</protein>
<reference evidence="1 2" key="1">
    <citation type="submission" date="2017-05" db="EMBL/GenBank/DDBJ databases">
        <title>Complete and WGS of Bordetella genogroups.</title>
        <authorList>
            <person name="Spilker T."/>
            <person name="LiPuma J."/>
        </authorList>
    </citation>
    <scope>NUCLEOTIDE SEQUENCE [LARGE SCALE GENOMIC DNA]</scope>
    <source>
        <strain evidence="1 2">AU9919</strain>
    </source>
</reference>
<dbReference type="EMBL" id="NEVQ01000012">
    <property type="protein sequence ID" value="OZI57547.1"/>
    <property type="molecule type" value="Genomic_DNA"/>
</dbReference>
<organism evidence="1 2">
    <name type="scientific">Bordetella genomosp. 4</name>
    <dbReference type="NCBI Taxonomy" id="463044"/>
    <lineage>
        <taxon>Bacteria</taxon>
        <taxon>Pseudomonadati</taxon>
        <taxon>Pseudomonadota</taxon>
        <taxon>Betaproteobacteria</taxon>
        <taxon>Burkholderiales</taxon>
        <taxon>Alcaligenaceae</taxon>
        <taxon>Bordetella</taxon>
    </lineage>
</organism>